<dbReference type="EMBL" id="BARS01053955">
    <property type="protein sequence ID" value="GAG44195.1"/>
    <property type="molecule type" value="Genomic_DNA"/>
</dbReference>
<accession>X0XM01</accession>
<proteinExistence type="predicted"/>
<comment type="caution">
    <text evidence="1">The sequence shown here is derived from an EMBL/GenBank/DDBJ whole genome shotgun (WGS) entry which is preliminary data.</text>
</comment>
<reference evidence="1" key="1">
    <citation type="journal article" date="2014" name="Front. Microbiol.">
        <title>High frequency of phylogenetically diverse reductive dehalogenase-homologous genes in deep subseafloor sedimentary metagenomes.</title>
        <authorList>
            <person name="Kawai M."/>
            <person name="Futagami T."/>
            <person name="Toyoda A."/>
            <person name="Takaki Y."/>
            <person name="Nishi S."/>
            <person name="Hori S."/>
            <person name="Arai W."/>
            <person name="Tsubouchi T."/>
            <person name="Morono Y."/>
            <person name="Uchiyama I."/>
            <person name="Ito T."/>
            <person name="Fujiyama A."/>
            <person name="Inagaki F."/>
            <person name="Takami H."/>
        </authorList>
    </citation>
    <scope>NUCLEOTIDE SEQUENCE</scope>
    <source>
        <strain evidence="1">Expedition CK06-06</strain>
    </source>
</reference>
<evidence type="ECO:0000313" key="1">
    <source>
        <dbReference type="EMBL" id="GAG44195.1"/>
    </source>
</evidence>
<name>X0XM01_9ZZZZ</name>
<sequence>MNIYIYIMVYICIEKPNGERLGSYIRSIKNALYVALHLNANIKIGVKHSYTDKSVVPYIPNNIILYDSSCNTILYSNDFCGQER</sequence>
<gene>
    <name evidence="1" type="ORF">S01H1_79967</name>
</gene>
<dbReference type="AlphaFoldDB" id="X0XM01"/>
<protein>
    <submittedName>
        <fullName evidence="1">Uncharacterized protein</fullName>
    </submittedName>
</protein>
<feature type="non-terminal residue" evidence="1">
    <location>
        <position position="84"/>
    </location>
</feature>
<organism evidence="1">
    <name type="scientific">marine sediment metagenome</name>
    <dbReference type="NCBI Taxonomy" id="412755"/>
    <lineage>
        <taxon>unclassified sequences</taxon>
        <taxon>metagenomes</taxon>
        <taxon>ecological metagenomes</taxon>
    </lineage>
</organism>